<accession>A0AAD9QZU8</accession>
<evidence type="ECO:0000256" key="8">
    <source>
        <dbReference type="ARBA" id="ARBA00023065"/>
    </source>
</evidence>
<dbReference type="Gene3D" id="2.70.170.10">
    <property type="entry name" value="Neurotransmitter-gated ion-channel ligand-binding domain"/>
    <property type="match status" value="1"/>
</dbReference>
<dbReference type="Pfam" id="PF02931">
    <property type="entry name" value="Neur_chan_LBD"/>
    <property type="match status" value="1"/>
</dbReference>
<evidence type="ECO:0000313" key="15">
    <source>
        <dbReference type="EMBL" id="KAK2570553.1"/>
    </source>
</evidence>
<dbReference type="PANTHER" id="PTHR18945">
    <property type="entry name" value="NEUROTRANSMITTER GATED ION CHANNEL"/>
    <property type="match status" value="1"/>
</dbReference>
<comment type="subcellular location">
    <subcellularLocation>
        <location evidence="2">Cell membrane</location>
    </subcellularLocation>
    <subcellularLocation>
        <location evidence="1">Membrane</location>
        <topology evidence="1">Multi-pass membrane protein</topology>
    </subcellularLocation>
</comment>
<protein>
    <submittedName>
        <fullName evidence="15">Gamma-aminobutyric acid receptor subunit beta-3</fullName>
    </submittedName>
</protein>
<dbReference type="CDD" id="cd19049">
    <property type="entry name" value="LGIC_TM_anion"/>
    <property type="match status" value="1"/>
</dbReference>
<feature type="transmembrane region" description="Helical" evidence="11">
    <location>
        <begin position="251"/>
        <end position="271"/>
    </location>
</feature>
<evidence type="ECO:0000256" key="9">
    <source>
        <dbReference type="ARBA" id="ARBA00023136"/>
    </source>
</evidence>
<dbReference type="EMBL" id="JARQWQ010000007">
    <property type="protein sequence ID" value="KAK2570553.1"/>
    <property type="molecule type" value="Genomic_DNA"/>
</dbReference>
<evidence type="ECO:0000256" key="2">
    <source>
        <dbReference type="ARBA" id="ARBA00004236"/>
    </source>
</evidence>
<name>A0AAD9QZU8_ACRCE</name>
<reference evidence="15" key="2">
    <citation type="journal article" date="2023" name="Science">
        <title>Genomic signatures of disease resistance in endangered staghorn corals.</title>
        <authorList>
            <person name="Vollmer S.V."/>
            <person name="Selwyn J.D."/>
            <person name="Despard B.A."/>
            <person name="Roesel C.L."/>
        </authorList>
    </citation>
    <scope>NUCLEOTIDE SEQUENCE</scope>
    <source>
        <strain evidence="15">K2</strain>
    </source>
</reference>
<dbReference type="InterPro" id="IPR006029">
    <property type="entry name" value="Neurotrans-gated_channel_TM"/>
</dbReference>
<dbReference type="Pfam" id="PF02932">
    <property type="entry name" value="Neur_chan_memb"/>
    <property type="match status" value="1"/>
</dbReference>
<feature type="transmembrane region" description="Helical" evidence="11">
    <location>
        <begin position="222"/>
        <end position="244"/>
    </location>
</feature>
<dbReference type="SUPFAM" id="SSF90112">
    <property type="entry name" value="Neurotransmitter-gated ion-channel transmembrane pore"/>
    <property type="match status" value="1"/>
</dbReference>
<feature type="domain" description="Neurotransmitter-gated ion-channel ligand-binding" evidence="13">
    <location>
        <begin position="44"/>
        <end position="153"/>
    </location>
</feature>
<keyword evidence="8" id="KW-0406">Ion transport</keyword>
<dbReference type="InterPro" id="IPR006028">
    <property type="entry name" value="GABAA/Glycine_rcpt"/>
</dbReference>
<feature type="chain" id="PRO_5042114574" evidence="12">
    <location>
        <begin position="20"/>
        <end position="440"/>
    </location>
</feature>
<keyword evidence="10" id="KW-0407">Ion channel</keyword>
<dbReference type="InterPro" id="IPR006202">
    <property type="entry name" value="Neur_chan_lig-bd"/>
</dbReference>
<feature type="transmembrane region" description="Helical" evidence="11">
    <location>
        <begin position="419"/>
        <end position="439"/>
    </location>
</feature>
<dbReference type="PRINTS" id="PR00252">
    <property type="entry name" value="NRIONCHANNEL"/>
</dbReference>
<keyword evidence="5 11" id="KW-0812">Transmembrane</keyword>
<evidence type="ECO:0000256" key="10">
    <source>
        <dbReference type="ARBA" id="ARBA00023303"/>
    </source>
</evidence>
<dbReference type="InterPro" id="IPR038050">
    <property type="entry name" value="Neuro_actylchol_rec"/>
</dbReference>
<keyword evidence="6 12" id="KW-0732">Signal</keyword>
<dbReference type="SUPFAM" id="SSF63712">
    <property type="entry name" value="Nicotinic receptor ligand binding domain-like"/>
    <property type="match status" value="1"/>
</dbReference>
<dbReference type="Gene3D" id="1.20.58.390">
    <property type="entry name" value="Neurotransmitter-gated ion-channel transmembrane domain"/>
    <property type="match status" value="1"/>
</dbReference>
<comment type="caution">
    <text evidence="15">The sequence shown here is derived from an EMBL/GenBank/DDBJ whole genome shotgun (WGS) entry which is preliminary data.</text>
</comment>
<evidence type="ECO:0000256" key="1">
    <source>
        <dbReference type="ARBA" id="ARBA00004141"/>
    </source>
</evidence>
<proteinExistence type="predicted"/>
<evidence type="ECO:0000256" key="5">
    <source>
        <dbReference type="ARBA" id="ARBA00022692"/>
    </source>
</evidence>
<dbReference type="GO" id="GO:0004888">
    <property type="term" value="F:transmembrane signaling receptor activity"/>
    <property type="evidence" value="ECO:0007669"/>
    <property type="project" value="InterPro"/>
</dbReference>
<dbReference type="GO" id="GO:0005886">
    <property type="term" value="C:plasma membrane"/>
    <property type="evidence" value="ECO:0007669"/>
    <property type="project" value="UniProtKB-SubCell"/>
</dbReference>
<evidence type="ECO:0000313" key="16">
    <source>
        <dbReference type="Proteomes" id="UP001249851"/>
    </source>
</evidence>
<keyword evidence="3" id="KW-0813">Transport</keyword>
<evidence type="ECO:0000259" key="13">
    <source>
        <dbReference type="Pfam" id="PF02931"/>
    </source>
</evidence>
<feature type="transmembrane region" description="Helical" evidence="11">
    <location>
        <begin position="283"/>
        <end position="304"/>
    </location>
</feature>
<evidence type="ECO:0000256" key="3">
    <source>
        <dbReference type="ARBA" id="ARBA00022448"/>
    </source>
</evidence>
<dbReference type="InterPro" id="IPR036719">
    <property type="entry name" value="Neuro-gated_channel_TM_sf"/>
</dbReference>
<dbReference type="AlphaFoldDB" id="A0AAD9QZU8"/>
<reference evidence="15" key="1">
    <citation type="journal article" date="2023" name="G3 (Bethesda)">
        <title>Whole genome assembly and annotation of the endangered Caribbean coral Acropora cervicornis.</title>
        <authorList>
            <person name="Selwyn J.D."/>
            <person name="Vollmer S.V."/>
        </authorList>
    </citation>
    <scope>NUCLEOTIDE SEQUENCE</scope>
    <source>
        <strain evidence="15">K2</strain>
    </source>
</reference>
<keyword evidence="15" id="KW-0675">Receptor</keyword>
<dbReference type="InterPro" id="IPR006201">
    <property type="entry name" value="Neur_channel"/>
</dbReference>
<dbReference type="GO" id="GO:0005230">
    <property type="term" value="F:extracellular ligand-gated monoatomic ion channel activity"/>
    <property type="evidence" value="ECO:0007669"/>
    <property type="project" value="InterPro"/>
</dbReference>
<evidence type="ECO:0000256" key="7">
    <source>
        <dbReference type="ARBA" id="ARBA00022989"/>
    </source>
</evidence>
<evidence type="ECO:0000256" key="12">
    <source>
        <dbReference type="SAM" id="SignalP"/>
    </source>
</evidence>
<sequence>MSLIASMIWTGIFSSVASALDGNCTASVFKTTQDLVYCVTKGINYDKTRRPKTVFPRDDAVVVNVSIEIASLQVDTDDMDFSLEFFFRQQWRDPNLAYAEGQADGKPFIVFKVDLVKHLWTPDTYIYGIRSIQTVQTNSAVPASEGLRISPNGDTQHDDILHNVFYTDDDIHFEWDQLAMLDKSIPHFELVSYEKSKTVEKFTSGSYGRLTITFEFKRRINFYLISWYVPATLIVALSWVGFWIEYKSTPARISLGTITILAMGSFLIGGQEGFPQVSYIRAIDIYLITCFVFVFGCMAEYAILHYTTRRLEEEEHRRNKKHEVNGSIPAEFAYHEDKNVDNSQINKGFIEILTPVPLEQEIVRWNNVMSQWCDNEANGGTSAGRRKTKNVPKSTAKSHFARNEFLFYWASKLDEICRLAFPITFMLFVIAYYIVFVILQ</sequence>
<dbReference type="PRINTS" id="PR00253">
    <property type="entry name" value="GABAARECEPTR"/>
</dbReference>
<evidence type="ECO:0000259" key="14">
    <source>
        <dbReference type="Pfam" id="PF02932"/>
    </source>
</evidence>
<evidence type="ECO:0000256" key="6">
    <source>
        <dbReference type="ARBA" id="ARBA00022729"/>
    </source>
</evidence>
<evidence type="ECO:0000256" key="11">
    <source>
        <dbReference type="SAM" id="Phobius"/>
    </source>
</evidence>
<feature type="signal peptide" evidence="12">
    <location>
        <begin position="1"/>
        <end position="19"/>
    </location>
</feature>
<dbReference type="InterPro" id="IPR036734">
    <property type="entry name" value="Neur_chan_lig-bd_sf"/>
</dbReference>
<gene>
    <name evidence="15" type="ORF">P5673_004221</name>
</gene>
<keyword evidence="4" id="KW-1003">Cell membrane</keyword>
<organism evidence="15 16">
    <name type="scientific">Acropora cervicornis</name>
    <name type="common">Staghorn coral</name>
    <dbReference type="NCBI Taxonomy" id="6130"/>
    <lineage>
        <taxon>Eukaryota</taxon>
        <taxon>Metazoa</taxon>
        <taxon>Cnidaria</taxon>
        <taxon>Anthozoa</taxon>
        <taxon>Hexacorallia</taxon>
        <taxon>Scleractinia</taxon>
        <taxon>Astrocoeniina</taxon>
        <taxon>Acroporidae</taxon>
        <taxon>Acropora</taxon>
    </lineage>
</organism>
<dbReference type="Proteomes" id="UP001249851">
    <property type="component" value="Unassembled WGS sequence"/>
</dbReference>
<keyword evidence="9 11" id="KW-0472">Membrane</keyword>
<feature type="domain" description="Neurotransmitter-gated ion-channel transmembrane" evidence="14">
    <location>
        <begin position="228"/>
        <end position="432"/>
    </location>
</feature>
<keyword evidence="7 11" id="KW-1133">Transmembrane helix</keyword>
<evidence type="ECO:0000256" key="4">
    <source>
        <dbReference type="ARBA" id="ARBA00022475"/>
    </source>
</evidence>
<keyword evidence="16" id="KW-1185">Reference proteome</keyword>